<dbReference type="InterPro" id="IPR015300">
    <property type="entry name" value="DNA-bd_pseudobarrel_sf"/>
</dbReference>
<evidence type="ECO:0000256" key="4">
    <source>
        <dbReference type="ARBA" id="ARBA00023163"/>
    </source>
</evidence>
<dbReference type="Pfam" id="PF02362">
    <property type="entry name" value="B3"/>
    <property type="match status" value="1"/>
</dbReference>
<evidence type="ECO:0000256" key="2">
    <source>
        <dbReference type="ARBA" id="ARBA00023015"/>
    </source>
</evidence>
<evidence type="ECO:0000313" key="7">
    <source>
        <dbReference type="EMBL" id="KAK8561291.1"/>
    </source>
</evidence>
<keyword evidence="4" id="KW-0804">Transcription</keyword>
<keyword evidence="5" id="KW-0539">Nucleus</keyword>
<comment type="caution">
    <text evidence="7">The sequence shown here is derived from an EMBL/GenBank/DDBJ whole genome shotgun (WGS) entry which is preliminary data.</text>
</comment>
<dbReference type="EMBL" id="JBBPBM010000013">
    <property type="protein sequence ID" value="KAK8561291.1"/>
    <property type="molecule type" value="Genomic_DNA"/>
</dbReference>
<reference evidence="7 8" key="1">
    <citation type="journal article" date="2024" name="G3 (Bethesda)">
        <title>Genome assembly of Hibiscus sabdariffa L. provides insights into metabolisms of medicinal natural products.</title>
        <authorList>
            <person name="Kim T."/>
        </authorList>
    </citation>
    <scope>NUCLEOTIDE SEQUENCE [LARGE SCALE GENOMIC DNA]</scope>
    <source>
        <strain evidence="7">TK-2024</strain>
        <tissue evidence="7">Old leaves</tissue>
    </source>
</reference>
<dbReference type="Gene3D" id="2.40.330.10">
    <property type="entry name" value="DNA-binding pseudobarrel domain"/>
    <property type="match status" value="1"/>
</dbReference>
<evidence type="ECO:0000256" key="1">
    <source>
        <dbReference type="ARBA" id="ARBA00004123"/>
    </source>
</evidence>
<name>A0ABR2EHG8_9ROSI</name>
<feature type="domain" description="TF-B3" evidence="6">
    <location>
        <begin position="4"/>
        <end position="99"/>
    </location>
</feature>
<protein>
    <recommendedName>
        <fullName evidence="6">TF-B3 domain-containing protein</fullName>
    </recommendedName>
</protein>
<keyword evidence="2" id="KW-0805">Transcription regulation</keyword>
<keyword evidence="8" id="KW-1185">Reference proteome</keyword>
<dbReference type="SUPFAM" id="SSF101936">
    <property type="entry name" value="DNA-binding pseudobarrel domain"/>
    <property type="match status" value="1"/>
</dbReference>
<dbReference type="Proteomes" id="UP001472677">
    <property type="component" value="Unassembled WGS sequence"/>
</dbReference>
<accession>A0ABR2EHG8</accession>
<evidence type="ECO:0000256" key="3">
    <source>
        <dbReference type="ARBA" id="ARBA00023125"/>
    </source>
</evidence>
<sequence>MALFFKVLTKIDVERTLSLPDGCLKALPESQVSHGKELQVMDDVGILWNFRCVIRAGVVPKLNIVSGWTQFVRIKQLCSGDSVLLYRDDDTLTGARYKIEVSRSHEN</sequence>
<dbReference type="CDD" id="cd10017">
    <property type="entry name" value="B3_DNA"/>
    <property type="match status" value="1"/>
</dbReference>
<dbReference type="SMART" id="SM01019">
    <property type="entry name" value="B3"/>
    <property type="match status" value="1"/>
</dbReference>
<proteinExistence type="predicted"/>
<evidence type="ECO:0000259" key="6">
    <source>
        <dbReference type="SMART" id="SM01019"/>
    </source>
</evidence>
<evidence type="ECO:0000313" key="8">
    <source>
        <dbReference type="Proteomes" id="UP001472677"/>
    </source>
</evidence>
<keyword evidence="3" id="KW-0238">DNA-binding</keyword>
<dbReference type="InterPro" id="IPR003340">
    <property type="entry name" value="B3_DNA-bd"/>
</dbReference>
<organism evidence="7 8">
    <name type="scientific">Hibiscus sabdariffa</name>
    <name type="common">roselle</name>
    <dbReference type="NCBI Taxonomy" id="183260"/>
    <lineage>
        <taxon>Eukaryota</taxon>
        <taxon>Viridiplantae</taxon>
        <taxon>Streptophyta</taxon>
        <taxon>Embryophyta</taxon>
        <taxon>Tracheophyta</taxon>
        <taxon>Spermatophyta</taxon>
        <taxon>Magnoliopsida</taxon>
        <taxon>eudicotyledons</taxon>
        <taxon>Gunneridae</taxon>
        <taxon>Pentapetalae</taxon>
        <taxon>rosids</taxon>
        <taxon>malvids</taxon>
        <taxon>Malvales</taxon>
        <taxon>Malvaceae</taxon>
        <taxon>Malvoideae</taxon>
        <taxon>Hibiscus</taxon>
    </lineage>
</organism>
<gene>
    <name evidence="7" type="ORF">V6N12_048365</name>
</gene>
<comment type="subcellular location">
    <subcellularLocation>
        <location evidence="1">Nucleus</location>
    </subcellularLocation>
</comment>
<evidence type="ECO:0000256" key="5">
    <source>
        <dbReference type="ARBA" id="ARBA00023242"/>
    </source>
</evidence>